<feature type="domain" description="Nucleoside phosphorylase" evidence="8">
    <location>
        <begin position="23"/>
        <end position="270"/>
    </location>
</feature>
<dbReference type="EMBL" id="DTHG01000067">
    <property type="protein sequence ID" value="HGW91948.1"/>
    <property type="molecule type" value="Genomic_DNA"/>
</dbReference>
<keyword evidence="5 7" id="KW-0328">Glycosyltransferase</keyword>
<protein>
    <recommendedName>
        <fullName evidence="7">Purine nucleoside phosphorylase</fullName>
        <ecNumber evidence="7">2.4.2.1</ecNumber>
    </recommendedName>
    <alternativeName>
        <fullName evidence="7">Inosine-guanosine phosphorylase</fullName>
    </alternativeName>
</protein>
<dbReference type="EC" id="2.4.2.1" evidence="7"/>
<dbReference type="UniPathway" id="UPA00606"/>
<evidence type="ECO:0000313" key="9">
    <source>
        <dbReference type="EMBL" id="HGW91948.1"/>
    </source>
</evidence>
<dbReference type="InterPro" id="IPR018099">
    <property type="entry name" value="Purine_phosphorylase-2_CS"/>
</dbReference>
<organism evidence="9">
    <name type="scientific">candidate division WOR-3 bacterium</name>
    <dbReference type="NCBI Taxonomy" id="2052148"/>
    <lineage>
        <taxon>Bacteria</taxon>
        <taxon>Bacteria division WOR-3</taxon>
    </lineage>
</organism>
<dbReference type="GO" id="GO:0005737">
    <property type="term" value="C:cytoplasm"/>
    <property type="evidence" value="ECO:0007669"/>
    <property type="project" value="TreeGrafter"/>
</dbReference>
<comment type="pathway">
    <text evidence="1 7">Purine metabolism; purine nucleoside salvage.</text>
</comment>
<evidence type="ECO:0000256" key="5">
    <source>
        <dbReference type="ARBA" id="ARBA00022676"/>
    </source>
</evidence>
<comment type="function">
    <text evidence="7">The purine nucleoside phosphorylases catalyze the phosphorolytic breakdown of the N-glycosidic bond in the beta-(deoxy)ribonucleoside molecules, with the formation of the corresponding free purine bases and pentose-1-phosphate.</text>
</comment>
<comment type="subunit">
    <text evidence="3">Homotrimer.</text>
</comment>
<evidence type="ECO:0000256" key="6">
    <source>
        <dbReference type="ARBA" id="ARBA00022679"/>
    </source>
</evidence>
<dbReference type="PANTHER" id="PTHR11904:SF9">
    <property type="entry name" value="PURINE NUCLEOSIDE PHOSPHORYLASE-RELATED"/>
    <property type="match status" value="1"/>
</dbReference>
<dbReference type="CDD" id="cd09009">
    <property type="entry name" value="PNP-EcPNPII_like"/>
    <property type="match status" value="1"/>
</dbReference>
<sequence length="272" mass="30288">MELIEKINESVEFIQKYTKKKPKIGIILGTGLGNFAKTIEKRIEIPYKDIPNFPVSTVLGHKGQLVLGEVKGKFVVAMQGRFHYYEGYSMKEVTFPIRVMKFLGVETLIESNACGGLNPLFKQGDLMIITDHINFFPENPLRGENDEKIGPRFPDMFNTYDKELVELAEKTAIELGIPIRKGVYIGVPGPNLETAAEYRMMRILGADAVGMSTVPEVIVARHMSMKVLGIAVVTDMGLPDALEPVNHIKILKAAESSEPKLTKIVTKVIEKL</sequence>
<dbReference type="PIRSF" id="PIRSF000477">
    <property type="entry name" value="PurNPase"/>
    <property type="match status" value="1"/>
</dbReference>
<evidence type="ECO:0000256" key="3">
    <source>
        <dbReference type="ARBA" id="ARBA00011233"/>
    </source>
</evidence>
<dbReference type="SUPFAM" id="SSF53167">
    <property type="entry name" value="Purine and uridine phosphorylases"/>
    <property type="match status" value="1"/>
</dbReference>
<gene>
    <name evidence="9" type="ORF">ENV67_05340</name>
</gene>
<name>A0A7C4YS08_UNCW3</name>
<proteinExistence type="inferred from homology"/>
<dbReference type="NCBIfam" id="TIGR01697">
    <property type="entry name" value="PNPH-PUNA-XAPA"/>
    <property type="match status" value="1"/>
</dbReference>
<dbReference type="Gene3D" id="3.40.50.1580">
    <property type="entry name" value="Nucleoside phosphorylase domain"/>
    <property type="match status" value="1"/>
</dbReference>
<dbReference type="GO" id="GO:0009116">
    <property type="term" value="P:nucleoside metabolic process"/>
    <property type="evidence" value="ECO:0007669"/>
    <property type="project" value="InterPro"/>
</dbReference>
<keyword evidence="4" id="KW-0597">Phosphoprotein</keyword>
<dbReference type="InterPro" id="IPR011268">
    <property type="entry name" value="Purine_phosphorylase"/>
</dbReference>
<dbReference type="PANTHER" id="PTHR11904">
    <property type="entry name" value="METHYLTHIOADENOSINE/PURINE NUCLEOSIDE PHOSPHORYLASE"/>
    <property type="match status" value="1"/>
</dbReference>
<dbReference type="Pfam" id="PF01048">
    <property type="entry name" value="PNP_UDP_1"/>
    <property type="match status" value="1"/>
</dbReference>
<evidence type="ECO:0000256" key="1">
    <source>
        <dbReference type="ARBA" id="ARBA00005058"/>
    </source>
</evidence>
<dbReference type="GO" id="GO:0004731">
    <property type="term" value="F:purine-nucleoside phosphorylase activity"/>
    <property type="evidence" value="ECO:0007669"/>
    <property type="project" value="UniProtKB-EC"/>
</dbReference>
<dbReference type="AlphaFoldDB" id="A0A7C4YS08"/>
<dbReference type="InterPro" id="IPR035994">
    <property type="entry name" value="Nucleoside_phosphorylase_sf"/>
</dbReference>
<evidence type="ECO:0000256" key="7">
    <source>
        <dbReference type="PIRNR" id="PIRNR000477"/>
    </source>
</evidence>
<dbReference type="FunFam" id="3.40.50.1580:FF:000010">
    <property type="entry name" value="Purine nucleoside phosphorylase"/>
    <property type="match status" value="1"/>
</dbReference>
<comment type="similarity">
    <text evidence="2 7">Belongs to the PNP/MTAP phosphorylase family.</text>
</comment>
<evidence type="ECO:0000256" key="4">
    <source>
        <dbReference type="ARBA" id="ARBA00022553"/>
    </source>
</evidence>
<reference evidence="9" key="1">
    <citation type="journal article" date="2020" name="mSystems">
        <title>Genome- and Community-Level Interaction Insights into Carbon Utilization and Element Cycling Functions of Hydrothermarchaeota in Hydrothermal Sediment.</title>
        <authorList>
            <person name="Zhou Z."/>
            <person name="Liu Y."/>
            <person name="Xu W."/>
            <person name="Pan J."/>
            <person name="Luo Z.H."/>
            <person name="Li M."/>
        </authorList>
    </citation>
    <scope>NUCLEOTIDE SEQUENCE [LARGE SCALE GENOMIC DNA]</scope>
    <source>
        <strain evidence="9">SpSt-780</strain>
    </source>
</reference>
<comment type="caution">
    <text evidence="9">The sequence shown here is derived from an EMBL/GenBank/DDBJ whole genome shotgun (WGS) entry which is preliminary data.</text>
</comment>
<dbReference type="NCBIfam" id="TIGR01700">
    <property type="entry name" value="PNPH"/>
    <property type="match status" value="1"/>
</dbReference>
<evidence type="ECO:0000259" key="8">
    <source>
        <dbReference type="Pfam" id="PF01048"/>
    </source>
</evidence>
<dbReference type="PROSITE" id="PS01240">
    <property type="entry name" value="PNP_MTAP_2"/>
    <property type="match status" value="1"/>
</dbReference>
<dbReference type="InterPro" id="IPR011270">
    <property type="entry name" value="Pur_Nuc_Pase_Ino/Guo-sp"/>
</dbReference>
<dbReference type="InterPro" id="IPR000845">
    <property type="entry name" value="Nucleoside_phosphorylase_d"/>
</dbReference>
<dbReference type="NCBIfam" id="NF006054">
    <property type="entry name" value="PRK08202.1"/>
    <property type="match status" value="1"/>
</dbReference>
<evidence type="ECO:0000256" key="2">
    <source>
        <dbReference type="ARBA" id="ARBA00006751"/>
    </source>
</evidence>
<accession>A0A7C4YS08</accession>
<keyword evidence="6 7" id="KW-0808">Transferase</keyword>